<evidence type="ECO:0000256" key="8">
    <source>
        <dbReference type="ARBA" id="ARBA00034708"/>
    </source>
</evidence>
<comment type="similarity">
    <text evidence="8">Belongs to the anion channel-forming bestrophin (TC 1.A.46) family.</text>
</comment>
<dbReference type="EMBL" id="JAFLCK010000011">
    <property type="protein sequence ID" value="MBN8660569.1"/>
    <property type="molecule type" value="Genomic_DNA"/>
</dbReference>
<accession>A0A8J7P7E3</accession>
<keyword evidence="4 9" id="KW-0812">Transmembrane</keyword>
<dbReference type="Pfam" id="PF25539">
    <property type="entry name" value="Bestrophin_2"/>
    <property type="match status" value="1"/>
</dbReference>
<evidence type="ECO:0000313" key="10">
    <source>
        <dbReference type="EMBL" id="MBN8660569.1"/>
    </source>
</evidence>
<dbReference type="PANTHER" id="PTHR33281">
    <property type="entry name" value="UPF0187 PROTEIN YNEE"/>
    <property type="match status" value="1"/>
</dbReference>
<dbReference type="InterPro" id="IPR044669">
    <property type="entry name" value="YneE/VCCN1/2-like"/>
</dbReference>
<evidence type="ECO:0000256" key="6">
    <source>
        <dbReference type="ARBA" id="ARBA00023065"/>
    </source>
</evidence>
<evidence type="ECO:0000256" key="9">
    <source>
        <dbReference type="SAM" id="Phobius"/>
    </source>
</evidence>
<sequence>MPPADRNADKQRETESTFTGLDSLHSMNNTAAVNALEATKHKHTFKHAMGIWLHPFTRFHQIPVASRVWVYLAVMTVYCVLVEWVAGRNFNSRVMKEAGAAAFSSAVLGLLLVFRTNTAYDRWWEGRKLWGQLVNDSRNLCLKIYHLHGLPTIEKVRLGELVITFAYSLKHHLRNTKPSRRLPGLQDLPTDKNVNIPVFVANKMFDIVYEWQNKEKIDGFARLQLDYHMRAFMDILGACERIKNSPLALSYRAFMRQGIAINLIALPWYVLPEFELLWSLPLILIGAYFLIGLELIAEDIEEPFGKDGDDLPLDTICNTIQNTVSDILPLKDSLEYTTSLKALRVDPLKESP</sequence>
<keyword evidence="6" id="KW-0406">Ion transport</keyword>
<proteinExistence type="inferred from homology"/>
<feature type="transmembrane region" description="Helical" evidence="9">
    <location>
        <begin position="98"/>
        <end position="114"/>
    </location>
</feature>
<feature type="transmembrane region" description="Helical" evidence="9">
    <location>
        <begin position="276"/>
        <end position="297"/>
    </location>
</feature>
<evidence type="ECO:0000256" key="7">
    <source>
        <dbReference type="ARBA" id="ARBA00023136"/>
    </source>
</evidence>
<dbReference type="GO" id="GO:0005886">
    <property type="term" value="C:plasma membrane"/>
    <property type="evidence" value="ECO:0007669"/>
    <property type="project" value="UniProtKB-SubCell"/>
</dbReference>
<dbReference type="GO" id="GO:0005254">
    <property type="term" value="F:chloride channel activity"/>
    <property type="evidence" value="ECO:0007669"/>
    <property type="project" value="InterPro"/>
</dbReference>
<dbReference type="PANTHER" id="PTHR33281:SF19">
    <property type="entry name" value="VOLTAGE-DEPENDENT ANION CHANNEL-FORMING PROTEIN YNEE"/>
    <property type="match status" value="1"/>
</dbReference>
<evidence type="ECO:0000313" key="11">
    <source>
        <dbReference type="Proteomes" id="UP000664277"/>
    </source>
</evidence>
<evidence type="ECO:0000256" key="1">
    <source>
        <dbReference type="ARBA" id="ARBA00004651"/>
    </source>
</evidence>
<evidence type="ECO:0000256" key="3">
    <source>
        <dbReference type="ARBA" id="ARBA00022475"/>
    </source>
</evidence>
<evidence type="ECO:0000256" key="5">
    <source>
        <dbReference type="ARBA" id="ARBA00022989"/>
    </source>
</evidence>
<keyword evidence="3" id="KW-1003">Cell membrane</keyword>
<dbReference type="Proteomes" id="UP000664277">
    <property type="component" value="Unassembled WGS sequence"/>
</dbReference>
<organism evidence="10 11">
    <name type="scientific">Candidatus Obscuribacter phosphatis</name>
    <dbReference type="NCBI Taxonomy" id="1906157"/>
    <lineage>
        <taxon>Bacteria</taxon>
        <taxon>Bacillati</taxon>
        <taxon>Candidatus Melainabacteria</taxon>
        <taxon>Candidatus Obscuribacterales</taxon>
        <taxon>Candidatus Obscuribacteraceae</taxon>
        <taxon>Candidatus Obscuribacter</taxon>
    </lineage>
</organism>
<feature type="transmembrane region" description="Helical" evidence="9">
    <location>
        <begin position="68"/>
        <end position="86"/>
    </location>
</feature>
<comment type="subcellular location">
    <subcellularLocation>
        <location evidence="1">Cell membrane</location>
        <topology evidence="1">Multi-pass membrane protein</topology>
    </subcellularLocation>
</comment>
<evidence type="ECO:0000256" key="4">
    <source>
        <dbReference type="ARBA" id="ARBA00022692"/>
    </source>
</evidence>
<protein>
    <recommendedName>
        <fullName evidence="12">Bestrophin</fullName>
    </recommendedName>
</protein>
<evidence type="ECO:0008006" key="12">
    <source>
        <dbReference type="Google" id="ProtNLM"/>
    </source>
</evidence>
<keyword evidence="5 9" id="KW-1133">Transmembrane helix</keyword>
<dbReference type="AlphaFoldDB" id="A0A8J7P7E3"/>
<comment type="caution">
    <text evidence="10">The sequence shown here is derived from an EMBL/GenBank/DDBJ whole genome shotgun (WGS) entry which is preliminary data.</text>
</comment>
<reference evidence="10" key="1">
    <citation type="submission" date="2021-02" db="EMBL/GenBank/DDBJ databases">
        <title>Genome-Resolved Metagenomics of a Microbial Community Performing Photosynthetic Biological Nutrient Removal.</title>
        <authorList>
            <person name="Mcdaniel E.A."/>
        </authorList>
    </citation>
    <scope>NUCLEOTIDE SEQUENCE</scope>
    <source>
        <strain evidence="10">UWPOB_OBS1</strain>
    </source>
</reference>
<evidence type="ECO:0000256" key="2">
    <source>
        <dbReference type="ARBA" id="ARBA00022448"/>
    </source>
</evidence>
<name>A0A8J7P7E3_9BACT</name>
<feature type="transmembrane region" description="Helical" evidence="9">
    <location>
        <begin position="253"/>
        <end position="270"/>
    </location>
</feature>
<gene>
    <name evidence="10" type="ORF">J0M35_09420</name>
</gene>
<keyword evidence="2" id="KW-0813">Transport</keyword>
<keyword evidence="7 9" id="KW-0472">Membrane</keyword>